<keyword evidence="1" id="KW-0547">Nucleotide-binding</keyword>
<organism evidence="1 2">
    <name type="scientific">Candidatus Methanoperedens nitratireducens</name>
    <dbReference type="NCBI Taxonomy" id="1392998"/>
    <lineage>
        <taxon>Archaea</taxon>
        <taxon>Methanobacteriati</taxon>
        <taxon>Methanobacteriota</taxon>
        <taxon>Stenosarchaea group</taxon>
        <taxon>Methanomicrobia</taxon>
        <taxon>Methanosarcinales</taxon>
        <taxon>ANME-2 cluster</taxon>
        <taxon>Candidatus Methanoperedentaceae</taxon>
        <taxon>Candidatus Methanoperedens</taxon>
    </lineage>
</organism>
<dbReference type="AlphaFoldDB" id="A0A0P8CJD8"/>
<gene>
    <name evidence="1" type="ORF">MPEBLZ_02411</name>
</gene>
<dbReference type="InterPro" id="IPR036388">
    <property type="entry name" value="WH-like_DNA-bd_sf"/>
</dbReference>
<keyword evidence="1" id="KW-0378">Hydrolase</keyword>
<proteinExistence type="predicted"/>
<dbReference type="Gene3D" id="1.10.10.10">
    <property type="entry name" value="Winged helix-like DNA-binding domain superfamily/Winged helix DNA-binding domain"/>
    <property type="match status" value="1"/>
</dbReference>
<dbReference type="SUPFAM" id="SSF46785">
    <property type="entry name" value="Winged helix' DNA-binding domain"/>
    <property type="match status" value="1"/>
</dbReference>
<comment type="caution">
    <text evidence="1">The sequence shown here is derived from an EMBL/GenBank/DDBJ whole genome shotgun (WGS) entry which is preliminary data.</text>
</comment>
<dbReference type="Gene3D" id="3.30.565.60">
    <property type="match status" value="1"/>
</dbReference>
<name>A0A0P8CJD8_9EURY</name>
<dbReference type="InterPro" id="IPR011991">
    <property type="entry name" value="ArsR-like_HTH"/>
</dbReference>
<dbReference type="CDD" id="cd00090">
    <property type="entry name" value="HTH_ARSR"/>
    <property type="match status" value="1"/>
</dbReference>
<dbReference type="EMBL" id="LKCM01000186">
    <property type="protein sequence ID" value="KPQ43027.1"/>
    <property type="molecule type" value="Genomic_DNA"/>
</dbReference>
<sequence length="181" mass="20885">MSVIVPFYNEEDNIEPLYEQLSNTLKNLNRVEIWNPGTFPEGLTPEDFITGDEQSVLRNPLIAEILYKSKEIERWGSGLKRICEECKAGNMKVEFKDLKTGFLVVFYRTEEGITPKTTPKTRDEILLLIRENPVMTKEEIAGQLNIKLDGVKYHIRKLTKEGIISWKGPSKGGRWEIQQNE</sequence>
<keyword evidence="1" id="KW-0347">Helicase</keyword>
<evidence type="ECO:0000313" key="1">
    <source>
        <dbReference type="EMBL" id="KPQ43027.1"/>
    </source>
</evidence>
<reference evidence="1 2" key="1">
    <citation type="submission" date="2015-09" db="EMBL/GenBank/DDBJ databases">
        <title>A metagenomics-based metabolic model of nitrate-dependent anaerobic oxidation of methane by Methanoperedens-like archaea.</title>
        <authorList>
            <person name="Arshad A."/>
            <person name="Speth D.R."/>
            <person name="De Graaf R.M."/>
            <person name="Op Den Camp H.J."/>
            <person name="Jetten M.S."/>
            <person name="Welte C.U."/>
        </authorList>
    </citation>
    <scope>NUCLEOTIDE SEQUENCE [LARGE SCALE GENOMIC DNA]</scope>
</reference>
<dbReference type="Pfam" id="PF13749">
    <property type="entry name" value="HATPase_c_4"/>
    <property type="match status" value="1"/>
</dbReference>
<dbReference type="PANTHER" id="PTHR30595">
    <property type="entry name" value="GLPR-RELATED TRANSCRIPTIONAL REPRESSOR"/>
    <property type="match status" value="1"/>
</dbReference>
<dbReference type="Pfam" id="PF13412">
    <property type="entry name" value="HTH_24"/>
    <property type="match status" value="1"/>
</dbReference>
<protein>
    <submittedName>
        <fullName evidence="1">ATP-dependent DNA helicase</fullName>
    </submittedName>
</protein>
<dbReference type="PANTHER" id="PTHR30595:SF6">
    <property type="entry name" value="SCHLAFEN ALBA-2 DOMAIN-CONTAINING PROTEIN"/>
    <property type="match status" value="1"/>
</dbReference>
<evidence type="ECO:0000313" key="2">
    <source>
        <dbReference type="Proteomes" id="UP000050360"/>
    </source>
</evidence>
<dbReference type="InterPro" id="IPR038475">
    <property type="entry name" value="RecG_C_sf"/>
</dbReference>
<dbReference type="InterPro" id="IPR036390">
    <property type="entry name" value="WH_DNA-bd_sf"/>
</dbReference>
<dbReference type="GO" id="GO:0004386">
    <property type="term" value="F:helicase activity"/>
    <property type="evidence" value="ECO:0007669"/>
    <property type="project" value="UniProtKB-KW"/>
</dbReference>
<dbReference type="Proteomes" id="UP000050360">
    <property type="component" value="Unassembled WGS sequence"/>
</dbReference>
<accession>A0A0P8CJD8</accession>
<keyword evidence="1" id="KW-0067">ATP-binding</keyword>